<sequence length="68" mass="7090">GILRPALTPLGIPRLAPAEDSPGPGTGAGMKYRDRYGGGGAIPRPRPTPFTSLKANQGFKKFLKLNSG</sequence>
<dbReference type="AlphaFoldDB" id="A0A2P5E216"/>
<dbReference type="EMBL" id="JXTC01000234">
    <property type="protein sequence ID" value="PON79573.1"/>
    <property type="molecule type" value="Genomic_DNA"/>
</dbReference>
<reference evidence="3" key="1">
    <citation type="submission" date="2016-06" db="EMBL/GenBank/DDBJ databases">
        <title>Parallel loss of symbiosis genes in relatives of nitrogen-fixing non-legume Parasponia.</title>
        <authorList>
            <person name="Van Velzen R."/>
            <person name="Holmer R."/>
            <person name="Bu F."/>
            <person name="Rutten L."/>
            <person name="Van Zeijl A."/>
            <person name="Liu W."/>
            <person name="Santuari L."/>
            <person name="Cao Q."/>
            <person name="Sharma T."/>
            <person name="Shen D."/>
            <person name="Roswanjaya Y."/>
            <person name="Wardhani T."/>
            <person name="Kalhor M.S."/>
            <person name="Jansen J."/>
            <person name="Van den Hoogen J."/>
            <person name="Gungor B."/>
            <person name="Hartog M."/>
            <person name="Hontelez J."/>
            <person name="Verver J."/>
            <person name="Yang W.-C."/>
            <person name="Schijlen E."/>
            <person name="Repin R."/>
            <person name="Schilthuizen M."/>
            <person name="Schranz E."/>
            <person name="Heidstra R."/>
            <person name="Miyata K."/>
            <person name="Fedorova E."/>
            <person name="Kohlen W."/>
            <person name="Bisseling T."/>
            <person name="Smit S."/>
            <person name="Geurts R."/>
        </authorList>
    </citation>
    <scope>NUCLEOTIDE SEQUENCE [LARGE SCALE GENOMIC DNA]</scope>
    <source>
        <strain evidence="3">cv. RG33-2</strain>
    </source>
</reference>
<gene>
    <name evidence="2" type="ORF">TorRG33x02_235280</name>
</gene>
<organism evidence="2 3">
    <name type="scientific">Trema orientale</name>
    <name type="common">Charcoal tree</name>
    <name type="synonym">Celtis orientalis</name>
    <dbReference type="NCBI Taxonomy" id="63057"/>
    <lineage>
        <taxon>Eukaryota</taxon>
        <taxon>Viridiplantae</taxon>
        <taxon>Streptophyta</taxon>
        <taxon>Embryophyta</taxon>
        <taxon>Tracheophyta</taxon>
        <taxon>Spermatophyta</taxon>
        <taxon>Magnoliopsida</taxon>
        <taxon>eudicotyledons</taxon>
        <taxon>Gunneridae</taxon>
        <taxon>Pentapetalae</taxon>
        <taxon>rosids</taxon>
        <taxon>fabids</taxon>
        <taxon>Rosales</taxon>
        <taxon>Cannabaceae</taxon>
        <taxon>Trema</taxon>
    </lineage>
</organism>
<keyword evidence="3" id="KW-1185">Reference proteome</keyword>
<feature type="region of interest" description="Disordered" evidence="1">
    <location>
        <begin position="1"/>
        <end position="53"/>
    </location>
</feature>
<evidence type="ECO:0000313" key="3">
    <source>
        <dbReference type="Proteomes" id="UP000237000"/>
    </source>
</evidence>
<evidence type="ECO:0000256" key="1">
    <source>
        <dbReference type="SAM" id="MobiDB-lite"/>
    </source>
</evidence>
<protein>
    <submittedName>
        <fullName evidence="2">Uncharacterized protein</fullName>
    </submittedName>
</protein>
<dbReference type="Proteomes" id="UP000237000">
    <property type="component" value="Unassembled WGS sequence"/>
</dbReference>
<name>A0A2P5E216_TREOI</name>
<proteinExistence type="predicted"/>
<evidence type="ECO:0000313" key="2">
    <source>
        <dbReference type="EMBL" id="PON79573.1"/>
    </source>
</evidence>
<feature type="non-terminal residue" evidence="2">
    <location>
        <position position="1"/>
    </location>
</feature>
<comment type="caution">
    <text evidence="2">The sequence shown here is derived from an EMBL/GenBank/DDBJ whole genome shotgun (WGS) entry which is preliminary data.</text>
</comment>
<accession>A0A2P5E216</accession>
<dbReference type="InParanoid" id="A0A2P5E216"/>